<name>A0ABM9BW54_9BACL</name>
<feature type="transmembrane region" description="Helical" evidence="1">
    <location>
        <begin position="77"/>
        <end position="95"/>
    </location>
</feature>
<accession>A0ABM9BW54</accession>
<evidence type="ECO:0000256" key="1">
    <source>
        <dbReference type="SAM" id="Phobius"/>
    </source>
</evidence>
<gene>
    <name evidence="2" type="ORF">PAECIP111891_00757</name>
</gene>
<dbReference type="Proteomes" id="UP000838821">
    <property type="component" value="Unassembled WGS sequence"/>
</dbReference>
<evidence type="ECO:0000313" key="3">
    <source>
        <dbReference type="Proteomes" id="UP000838821"/>
    </source>
</evidence>
<keyword evidence="3" id="KW-1185">Reference proteome</keyword>
<comment type="caution">
    <text evidence="2">The sequence shown here is derived from an EMBL/GenBank/DDBJ whole genome shotgun (WGS) entry which is preliminary data.</text>
</comment>
<keyword evidence="1" id="KW-0812">Transmembrane</keyword>
<keyword evidence="1" id="KW-0472">Membrane</keyword>
<reference evidence="2" key="1">
    <citation type="submission" date="2022-01" db="EMBL/GenBank/DDBJ databases">
        <authorList>
            <person name="Criscuolo A."/>
        </authorList>
    </citation>
    <scope>NUCLEOTIDE SEQUENCE</scope>
    <source>
        <strain evidence="2">CIP111891</strain>
    </source>
</reference>
<sequence length="120" mass="14001">MNPLTRRCCWTIMVWLILGLFVFPLTPPISNHASADTDVLISANTTQVLTSQQQPPSKEFIHIYENKIHLHDQFHKHYEMTVFVVFIVFLTHLIWKKLKVILLAFLKFTSRYAGLIPSYS</sequence>
<protein>
    <submittedName>
        <fullName evidence="2">Uncharacterized protein</fullName>
    </submittedName>
</protein>
<keyword evidence="1" id="KW-1133">Transmembrane helix</keyword>
<proteinExistence type="predicted"/>
<dbReference type="EMBL" id="CAKMMW010000002">
    <property type="protein sequence ID" value="CAH1195895.1"/>
    <property type="molecule type" value="Genomic_DNA"/>
</dbReference>
<evidence type="ECO:0000313" key="2">
    <source>
        <dbReference type="EMBL" id="CAH1195895.1"/>
    </source>
</evidence>
<organism evidence="2 3">
    <name type="scientific">Paenibacillus allorhizoplanae</name>
    <dbReference type="NCBI Taxonomy" id="2905648"/>
    <lineage>
        <taxon>Bacteria</taxon>
        <taxon>Bacillati</taxon>
        <taxon>Bacillota</taxon>
        <taxon>Bacilli</taxon>
        <taxon>Bacillales</taxon>
        <taxon>Paenibacillaceae</taxon>
        <taxon>Paenibacillus</taxon>
    </lineage>
</organism>